<dbReference type="Proteomes" id="UP000076927">
    <property type="component" value="Chromosome"/>
</dbReference>
<comment type="similarity">
    <text evidence="2">Belongs to the phospholipase D family.</text>
</comment>
<dbReference type="AlphaFoldDB" id="A0A172TQ62"/>
<evidence type="ECO:0000313" key="11">
    <source>
        <dbReference type="Proteomes" id="UP000076927"/>
    </source>
</evidence>
<dbReference type="EC" id="3.1.4.4" evidence="3"/>
<evidence type="ECO:0000256" key="2">
    <source>
        <dbReference type="ARBA" id="ARBA00008664"/>
    </source>
</evidence>
<evidence type="ECO:0000256" key="6">
    <source>
        <dbReference type="ARBA" id="ARBA00023098"/>
    </source>
</evidence>
<dbReference type="Gene3D" id="3.30.870.10">
    <property type="entry name" value="Endonuclease Chain A"/>
    <property type="match status" value="2"/>
</dbReference>
<dbReference type="PANTHER" id="PTHR43856:SF1">
    <property type="entry name" value="MITOCHONDRIAL CARDIOLIPIN HYDROLASE"/>
    <property type="match status" value="1"/>
</dbReference>
<feature type="compositionally biased region" description="Basic and acidic residues" evidence="7">
    <location>
        <begin position="261"/>
        <end position="273"/>
    </location>
</feature>
<dbReference type="EMBL" id="CP011388">
    <property type="protein sequence ID" value="ANE48947.1"/>
    <property type="molecule type" value="Genomic_DNA"/>
</dbReference>
<keyword evidence="8" id="KW-0472">Membrane</keyword>
<dbReference type="GO" id="GO:0016042">
    <property type="term" value="P:lipid catabolic process"/>
    <property type="evidence" value="ECO:0007669"/>
    <property type="project" value="UniProtKB-KW"/>
</dbReference>
<dbReference type="CDD" id="cd09129">
    <property type="entry name" value="PLDc_unchar2_1"/>
    <property type="match status" value="1"/>
</dbReference>
<dbReference type="PROSITE" id="PS50035">
    <property type="entry name" value="PLD"/>
    <property type="match status" value="1"/>
</dbReference>
<protein>
    <recommendedName>
        <fullName evidence="3">phospholipase D</fullName>
        <ecNumber evidence="3">3.1.4.4</ecNumber>
    </recommendedName>
</protein>
<feature type="transmembrane region" description="Helical" evidence="8">
    <location>
        <begin position="6"/>
        <end position="23"/>
    </location>
</feature>
<gene>
    <name evidence="10" type="ORF">SY83_15105</name>
</gene>
<dbReference type="InterPro" id="IPR051406">
    <property type="entry name" value="PLD_domain"/>
</dbReference>
<organism evidence="10 11">
    <name type="scientific">Paenibacillus swuensis</name>
    <dbReference type="NCBI Taxonomy" id="1178515"/>
    <lineage>
        <taxon>Bacteria</taxon>
        <taxon>Bacillati</taxon>
        <taxon>Bacillota</taxon>
        <taxon>Bacilli</taxon>
        <taxon>Bacillales</taxon>
        <taxon>Paenibacillaceae</taxon>
        <taxon>Paenibacillus</taxon>
    </lineage>
</organism>
<keyword evidence="8" id="KW-1133">Transmembrane helix</keyword>
<keyword evidence="4" id="KW-0378">Hydrolase</keyword>
<name>A0A172TQ62_9BACL</name>
<evidence type="ECO:0000256" key="7">
    <source>
        <dbReference type="SAM" id="MobiDB-lite"/>
    </source>
</evidence>
<feature type="domain" description="PLD phosphodiesterase" evidence="9">
    <location>
        <begin position="374"/>
        <end position="404"/>
    </location>
</feature>
<dbReference type="GO" id="GO:0004630">
    <property type="term" value="F:phospholipase D activity"/>
    <property type="evidence" value="ECO:0007669"/>
    <property type="project" value="UniProtKB-EC"/>
</dbReference>
<accession>A0A172TQ62</accession>
<keyword evidence="5" id="KW-0442">Lipid degradation</keyword>
<dbReference type="InterPro" id="IPR025202">
    <property type="entry name" value="PLD-like_dom"/>
</dbReference>
<dbReference type="STRING" id="1178515.SY83_15105"/>
<proteinExistence type="inferred from homology"/>
<comment type="catalytic activity">
    <reaction evidence="1">
        <text>a 1,2-diacyl-sn-glycero-3-phosphocholine + H2O = a 1,2-diacyl-sn-glycero-3-phosphate + choline + H(+)</text>
        <dbReference type="Rhea" id="RHEA:14445"/>
        <dbReference type="ChEBI" id="CHEBI:15354"/>
        <dbReference type="ChEBI" id="CHEBI:15377"/>
        <dbReference type="ChEBI" id="CHEBI:15378"/>
        <dbReference type="ChEBI" id="CHEBI:57643"/>
        <dbReference type="ChEBI" id="CHEBI:58608"/>
        <dbReference type="EC" id="3.1.4.4"/>
    </reaction>
</comment>
<dbReference type="PANTHER" id="PTHR43856">
    <property type="entry name" value="CARDIOLIPIN HYDROLASE"/>
    <property type="match status" value="1"/>
</dbReference>
<keyword evidence="8" id="KW-0812">Transmembrane</keyword>
<keyword evidence="6" id="KW-0443">Lipid metabolism</keyword>
<evidence type="ECO:0000256" key="8">
    <source>
        <dbReference type="SAM" id="Phobius"/>
    </source>
</evidence>
<dbReference type="Pfam" id="PF13091">
    <property type="entry name" value="PLDc_2"/>
    <property type="match status" value="1"/>
</dbReference>
<evidence type="ECO:0000313" key="10">
    <source>
        <dbReference type="EMBL" id="ANE48947.1"/>
    </source>
</evidence>
<keyword evidence="11" id="KW-1185">Reference proteome</keyword>
<dbReference type="GO" id="GO:0016891">
    <property type="term" value="F:RNA endonuclease activity producing 5'-phosphomonoesters, hydrolytic mechanism"/>
    <property type="evidence" value="ECO:0007669"/>
    <property type="project" value="TreeGrafter"/>
</dbReference>
<sequence length="473" mass="53730">MGLPNFIALALFILVVCVGYYHTHKPLPAGISYESQAYPLQTVEFLYDLTYKHEGTVKHDQMIFKEILKSIRLAKEFIVIDLFLYNGYYDKDQSYPPLSRSLTNTLLAQKSKYPQLKIIVISDEINTDYGSHPAPEFQRLKAAGIPVILTDVDPLRDSTPAYSGLWRTFIQWFGQAGNGWIPNLMADQAPDLTARSYMKLLNVKANHRKVIVTENTAIIPTANAHDASSWHSNTAIKMSGPIISDILLSEQAAAALSSDIKLPEHNPQEKTSERPGPYQTRLLTEGKIYKYVLTSIREADRDDSIRMAMFYLADPNVLDALVQAANRGVKVQLILDPNENAFGRDKIGLPNRPVAEELHKKTDGKIDIRWYNTSEEQFHTKMMIVQGPKQTTLHNGSANFTTRNLDDLNLETNVMITASNESPLMNDVTKYFDKLWMNKGAEYTLDRSAYRDDMLPLQRFLYHVQTWLGFTTF</sequence>
<dbReference type="InterPro" id="IPR001736">
    <property type="entry name" value="PLipase_D/transphosphatidylase"/>
</dbReference>
<evidence type="ECO:0000256" key="5">
    <source>
        <dbReference type="ARBA" id="ARBA00022963"/>
    </source>
</evidence>
<dbReference type="GO" id="GO:0006793">
    <property type="term" value="P:phosphorus metabolic process"/>
    <property type="evidence" value="ECO:0007669"/>
    <property type="project" value="UniProtKB-ARBA"/>
</dbReference>
<dbReference type="SUPFAM" id="SSF56024">
    <property type="entry name" value="Phospholipase D/nuclease"/>
    <property type="match status" value="2"/>
</dbReference>
<dbReference type="PATRIC" id="fig|1178515.4.peg.3036"/>
<evidence type="ECO:0000256" key="1">
    <source>
        <dbReference type="ARBA" id="ARBA00000798"/>
    </source>
</evidence>
<reference evidence="10 11" key="1">
    <citation type="submission" date="2015-01" db="EMBL/GenBank/DDBJ databases">
        <title>Paenibacillus swuensis/DY6/whole genome sequencing.</title>
        <authorList>
            <person name="Kim M.K."/>
            <person name="Srinivasan S."/>
            <person name="Lee J.-J."/>
        </authorList>
    </citation>
    <scope>NUCLEOTIDE SEQUENCE [LARGE SCALE GENOMIC DNA]</scope>
    <source>
        <strain evidence="10 11">DY6</strain>
    </source>
</reference>
<dbReference type="KEGG" id="pswu:SY83_15105"/>
<feature type="region of interest" description="Disordered" evidence="7">
    <location>
        <begin position="259"/>
        <end position="278"/>
    </location>
</feature>
<dbReference type="CDD" id="cd09130">
    <property type="entry name" value="PLDc_unchar2_2"/>
    <property type="match status" value="1"/>
</dbReference>
<evidence type="ECO:0000259" key="9">
    <source>
        <dbReference type="PROSITE" id="PS50035"/>
    </source>
</evidence>
<evidence type="ECO:0000256" key="4">
    <source>
        <dbReference type="ARBA" id="ARBA00022801"/>
    </source>
</evidence>
<evidence type="ECO:0000256" key="3">
    <source>
        <dbReference type="ARBA" id="ARBA00012027"/>
    </source>
</evidence>